<organism evidence="2 3">
    <name type="scientific">Tanacetum coccineum</name>
    <dbReference type="NCBI Taxonomy" id="301880"/>
    <lineage>
        <taxon>Eukaryota</taxon>
        <taxon>Viridiplantae</taxon>
        <taxon>Streptophyta</taxon>
        <taxon>Embryophyta</taxon>
        <taxon>Tracheophyta</taxon>
        <taxon>Spermatophyta</taxon>
        <taxon>Magnoliopsida</taxon>
        <taxon>eudicotyledons</taxon>
        <taxon>Gunneridae</taxon>
        <taxon>Pentapetalae</taxon>
        <taxon>asterids</taxon>
        <taxon>campanulids</taxon>
        <taxon>Asterales</taxon>
        <taxon>Asteraceae</taxon>
        <taxon>Asteroideae</taxon>
        <taxon>Anthemideae</taxon>
        <taxon>Anthemidinae</taxon>
        <taxon>Tanacetum</taxon>
    </lineage>
</organism>
<reference evidence="2" key="2">
    <citation type="submission" date="2022-01" db="EMBL/GenBank/DDBJ databases">
        <authorList>
            <person name="Yamashiro T."/>
            <person name="Shiraishi A."/>
            <person name="Satake H."/>
            <person name="Nakayama K."/>
        </authorList>
    </citation>
    <scope>NUCLEOTIDE SEQUENCE</scope>
</reference>
<protein>
    <submittedName>
        <fullName evidence="2">Uncharacterized protein</fullName>
    </submittedName>
</protein>
<feature type="compositionally biased region" description="Basic and acidic residues" evidence="1">
    <location>
        <begin position="108"/>
        <end position="119"/>
    </location>
</feature>
<reference evidence="2" key="1">
    <citation type="journal article" date="2022" name="Int. J. Mol. Sci.">
        <title>Draft Genome of Tanacetum Coccineum: Genomic Comparison of Closely Related Tanacetum-Family Plants.</title>
        <authorList>
            <person name="Yamashiro T."/>
            <person name="Shiraishi A."/>
            <person name="Nakayama K."/>
            <person name="Satake H."/>
        </authorList>
    </citation>
    <scope>NUCLEOTIDE SEQUENCE</scope>
</reference>
<comment type="caution">
    <text evidence="2">The sequence shown here is derived from an EMBL/GenBank/DDBJ whole genome shotgun (WGS) entry which is preliminary data.</text>
</comment>
<gene>
    <name evidence="2" type="ORF">Tco_1093605</name>
</gene>
<dbReference type="EMBL" id="BQNB010020643">
    <property type="protein sequence ID" value="GJT98087.1"/>
    <property type="molecule type" value="Genomic_DNA"/>
</dbReference>
<dbReference type="Proteomes" id="UP001151760">
    <property type="component" value="Unassembled WGS sequence"/>
</dbReference>
<evidence type="ECO:0000256" key="1">
    <source>
        <dbReference type="SAM" id="MobiDB-lite"/>
    </source>
</evidence>
<proteinExistence type="predicted"/>
<accession>A0ABQ5ID70</accession>
<feature type="region of interest" description="Disordered" evidence="1">
    <location>
        <begin position="38"/>
        <end position="86"/>
    </location>
</feature>
<sequence>MTSKAQVYGAILPETMTNQTLRDSVAYKTYYAIASGAEPPKSRKIQKKSDSAISSEESPSKKKSAKAKKVAATKPKPTKNKALVKADRGKGLIVLSEVALSEAAQLKEVTKRSKKDFHISHASGSTDGADFESGVPDEQHRKTSGADEGIGIKPGFPDVPKYDSESRKESWGDSGEGYDDDENDSEDESDNDNDDDDGNDDNDGDGDDDDDANDNNNQEDDDTNDDDEETDSDRTKSDIIKILVLN</sequence>
<feature type="compositionally biased region" description="Acidic residues" evidence="1">
    <location>
        <begin position="176"/>
        <end position="231"/>
    </location>
</feature>
<evidence type="ECO:0000313" key="2">
    <source>
        <dbReference type="EMBL" id="GJT98087.1"/>
    </source>
</evidence>
<feature type="compositionally biased region" description="Basic residues" evidence="1">
    <location>
        <begin position="61"/>
        <end position="79"/>
    </location>
</feature>
<name>A0ABQ5ID70_9ASTR</name>
<feature type="region of interest" description="Disordered" evidence="1">
    <location>
        <begin position="108"/>
        <end position="246"/>
    </location>
</feature>
<keyword evidence="3" id="KW-1185">Reference proteome</keyword>
<evidence type="ECO:0000313" key="3">
    <source>
        <dbReference type="Proteomes" id="UP001151760"/>
    </source>
</evidence>
<feature type="compositionally biased region" description="Basic and acidic residues" evidence="1">
    <location>
        <begin position="160"/>
        <end position="171"/>
    </location>
</feature>